<dbReference type="EMBL" id="JAFCLK010000030">
    <property type="protein sequence ID" value="MBR1139476.1"/>
    <property type="molecule type" value="Genomic_DNA"/>
</dbReference>
<keyword evidence="4" id="KW-1185">Reference proteome</keyword>
<protein>
    <recommendedName>
        <fullName evidence="5">Secreted protein</fullName>
    </recommendedName>
</protein>
<comment type="caution">
    <text evidence="3">The sequence shown here is derived from an EMBL/GenBank/DDBJ whole genome shotgun (WGS) entry which is preliminary data.</text>
</comment>
<feature type="region of interest" description="Disordered" evidence="1">
    <location>
        <begin position="67"/>
        <end position="115"/>
    </location>
</feature>
<organism evidence="3 4">
    <name type="scientific">Bradyrhizobium denitrificans</name>
    <dbReference type="NCBI Taxonomy" id="2734912"/>
    <lineage>
        <taxon>Bacteria</taxon>
        <taxon>Pseudomonadati</taxon>
        <taxon>Pseudomonadota</taxon>
        <taxon>Alphaproteobacteria</taxon>
        <taxon>Hyphomicrobiales</taxon>
        <taxon>Nitrobacteraceae</taxon>
        <taxon>Bradyrhizobium</taxon>
    </lineage>
</organism>
<dbReference type="Proteomes" id="UP001314635">
    <property type="component" value="Unassembled WGS sequence"/>
</dbReference>
<gene>
    <name evidence="3" type="ORF">JQ619_27325</name>
</gene>
<evidence type="ECO:0008006" key="5">
    <source>
        <dbReference type="Google" id="ProtNLM"/>
    </source>
</evidence>
<accession>A0ABS5GDS3</accession>
<sequence>MMILLRSATLLAVALTLANCCMSGTGCTGPLASADAPAGAPAMAAAPTGAGPQTAIAAADLDGRLASSDTDLVTEPDISSPRKGGKRSRGDSRVDVMSSQSGSASRGRMSWEEEQAADLADEARLKQKLTICRNCNSPQ</sequence>
<reference evidence="4" key="1">
    <citation type="journal article" date="2021" name="ISME J.">
        <title>Evolutionary origin and ecological implication of a unique nif island in free-living Bradyrhizobium lineages.</title>
        <authorList>
            <person name="Tao J."/>
        </authorList>
    </citation>
    <scope>NUCLEOTIDE SEQUENCE [LARGE SCALE GENOMIC DNA]</scope>
    <source>
        <strain evidence="4">SZCCT0094</strain>
    </source>
</reference>
<evidence type="ECO:0000256" key="2">
    <source>
        <dbReference type="SAM" id="SignalP"/>
    </source>
</evidence>
<dbReference type="PROSITE" id="PS51257">
    <property type="entry name" value="PROKAR_LIPOPROTEIN"/>
    <property type="match status" value="1"/>
</dbReference>
<evidence type="ECO:0000313" key="4">
    <source>
        <dbReference type="Proteomes" id="UP001314635"/>
    </source>
</evidence>
<keyword evidence="2" id="KW-0732">Signal</keyword>
<evidence type="ECO:0000313" key="3">
    <source>
        <dbReference type="EMBL" id="MBR1139476.1"/>
    </source>
</evidence>
<dbReference type="RefSeq" id="WP_172237744.1">
    <property type="nucleotide sequence ID" value="NZ_JABFDP010000017.1"/>
</dbReference>
<feature type="signal peptide" evidence="2">
    <location>
        <begin position="1"/>
        <end position="23"/>
    </location>
</feature>
<evidence type="ECO:0000256" key="1">
    <source>
        <dbReference type="SAM" id="MobiDB-lite"/>
    </source>
</evidence>
<feature type="chain" id="PRO_5047015881" description="Secreted protein" evidence="2">
    <location>
        <begin position="24"/>
        <end position="139"/>
    </location>
</feature>
<proteinExistence type="predicted"/>
<name>A0ABS5GDS3_9BRAD</name>